<name>A0AAV9CJL0_ACOCL</name>
<feature type="region of interest" description="Disordered" evidence="1">
    <location>
        <begin position="488"/>
        <end position="507"/>
    </location>
</feature>
<proteinExistence type="predicted"/>
<dbReference type="Gene3D" id="3.80.10.10">
    <property type="entry name" value="Ribonuclease Inhibitor"/>
    <property type="match status" value="1"/>
</dbReference>
<dbReference type="Proteomes" id="UP001180020">
    <property type="component" value="Unassembled WGS sequence"/>
</dbReference>
<dbReference type="Pfam" id="PF12937">
    <property type="entry name" value="F-box-like"/>
    <property type="match status" value="1"/>
</dbReference>
<feature type="domain" description="F-box" evidence="2">
    <location>
        <begin position="113"/>
        <end position="152"/>
    </location>
</feature>
<sequence length="531" mass="57393">MAPSLPKRPCCGAIGGGGDSVAASTSASDAPPPDPIDRLLEHLITLSDSSPSPDLSFSLSLDRILGSAASEAEEGLAIDRVLRLGSAIVDAGTRAARRRASRHNSASWPLAPDLTIKVFSMLDTQSLCHAAAACSMFNKCAADPLCYANIDLTSAVPKVNNTVVGTMIQRAGKNLQSLKLGILPCPTLSTGPSRPMAYSIGNAFDTSVLSWNDKRSRKGRDSSSVLTRACLQTLDGVAGALLRSLHLYNIDRMDSTPLCVALSACKSLLDLEIIGLHVELKQILDSISANCHLLERLFFESSKSDRDDSLNTSTCVDLVSGCPHLTSLSLRGFKLHDNKIRVLVKGFRNLKFIDFSSSYATTGAFLRNVGNGGSCPSLEVLILRDCLHLKEAEVSRFLFAVLAGDCKLLKYLDISNCYGLAAEEDWYDRCNGQSIPISRILEERPNLHLVAEFPPEGSFIENERMIESEENGFISGLQSTSQTSDSLFRSSMESSYNSDQSSGNEDDHGVHFAVYEESSVYESSDEVEFIG</sequence>
<dbReference type="AlphaFoldDB" id="A0AAV9CJL0"/>
<reference evidence="3" key="1">
    <citation type="journal article" date="2023" name="Nat. Commun.">
        <title>Diploid and tetraploid genomes of Acorus and the evolution of monocots.</title>
        <authorList>
            <person name="Ma L."/>
            <person name="Liu K.W."/>
            <person name="Li Z."/>
            <person name="Hsiao Y.Y."/>
            <person name="Qi Y."/>
            <person name="Fu T."/>
            <person name="Tang G.D."/>
            <person name="Zhang D."/>
            <person name="Sun W.H."/>
            <person name="Liu D.K."/>
            <person name="Li Y."/>
            <person name="Chen G.Z."/>
            <person name="Liu X.D."/>
            <person name="Liao X.Y."/>
            <person name="Jiang Y.T."/>
            <person name="Yu X."/>
            <person name="Hao Y."/>
            <person name="Huang J."/>
            <person name="Zhao X.W."/>
            <person name="Ke S."/>
            <person name="Chen Y.Y."/>
            <person name="Wu W.L."/>
            <person name="Hsu J.L."/>
            <person name="Lin Y.F."/>
            <person name="Huang M.D."/>
            <person name="Li C.Y."/>
            <person name="Huang L."/>
            <person name="Wang Z.W."/>
            <person name="Zhao X."/>
            <person name="Zhong W.Y."/>
            <person name="Peng D.H."/>
            <person name="Ahmad S."/>
            <person name="Lan S."/>
            <person name="Zhang J.S."/>
            <person name="Tsai W.C."/>
            <person name="Van de Peer Y."/>
            <person name="Liu Z.J."/>
        </authorList>
    </citation>
    <scope>NUCLEOTIDE SEQUENCE</scope>
    <source>
        <strain evidence="3">CP</strain>
    </source>
</reference>
<dbReference type="SUPFAM" id="SSF81383">
    <property type="entry name" value="F-box domain"/>
    <property type="match status" value="1"/>
</dbReference>
<comment type="caution">
    <text evidence="3">The sequence shown here is derived from an EMBL/GenBank/DDBJ whole genome shotgun (WGS) entry which is preliminary data.</text>
</comment>
<feature type="compositionally biased region" description="Polar residues" evidence="1">
    <location>
        <begin position="488"/>
        <end position="503"/>
    </location>
</feature>
<dbReference type="PANTHER" id="PTHR16134:SF73">
    <property type="entry name" value="F-BOX DOMAIN-CONTAINING PROTEIN"/>
    <property type="match status" value="1"/>
</dbReference>
<evidence type="ECO:0000313" key="3">
    <source>
        <dbReference type="EMBL" id="KAK1288905.1"/>
    </source>
</evidence>
<dbReference type="GO" id="GO:0019005">
    <property type="term" value="C:SCF ubiquitin ligase complex"/>
    <property type="evidence" value="ECO:0007669"/>
    <property type="project" value="TreeGrafter"/>
</dbReference>
<keyword evidence="4" id="KW-1185">Reference proteome</keyword>
<evidence type="ECO:0000256" key="1">
    <source>
        <dbReference type="SAM" id="MobiDB-lite"/>
    </source>
</evidence>
<dbReference type="EMBL" id="JAUJYO010000019">
    <property type="protein sequence ID" value="KAK1288905.1"/>
    <property type="molecule type" value="Genomic_DNA"/>
</dbReference>
<feature type="compositionally biased region" description="Low complexity" evidence="1">
    <location>
        <begin position="20"/>
        <end position="29"/>
    </location>
</feature>
<dbReference type="InterPro" id="IPR036047">
    <property type="entry name" value="F-box-like_dom_sf"/>
</dbReference>
<feature type="region of interest" description="Disordered" evidence="1">
    <location>
        <begin position="1"/>
        <end position="34"/>
    </location>
</feature>
<evidence type="ECO:0000313" key="4">
    <source>
        <dbReference type="Proteomes" id="UP001180020"/>
    </source>
</evidence>
<accession>A0AAV9CJL0</accession>
<dbReference type="SUPFAM" id="SSF52047">
    <property type="entry name" value="RNI-like"/>
    <property type="match status" value="1"/>
</dbReference>
<protein>
    <submittedName>
        <fullName evidence="3">F-box protein</fullName>
    </submittedName>
</protein>
<dbReference type="PANTHER" id="PTHR16134">
    <property type="entry name" value="F-BOX/TPR REPEAT PROTEIN POF3"/>
    <property type="match status" value="1"/>
</dbReference>
<gene>
    <name evidence="3" type="ORF">QJS10_CPB19g00798</name>
</gene>
<dbReference type="GO" id="GO:0031146">
    <property type="term" value="P:SCF-dependent proteasomal ubiquitin-dependent protein catabolic process"/>
    <property type="evidence" value="ECO:0007669"/>
    <property type="project" value="TreeGrafter"/>
</dbReference>
<dbReference type="InterPro" id="IPR032675">
    <property type="entry name" value="LRR_dom_sf"/>
</dbReference>
<reference evidence="3" key="2">
    <citation type="submission" date="2023-06" db="EMBL/GenBank/DDBJ databases">
        <authorList>
            <person name="Ma L."/>
            <person name="Liu K.-W."/>
            <person name="Li Z."/>
            <person name="Hsiao Y.-Y."/>
            <person name="Qi Y."/>
            <person name="Fu T."/>
            <person name="Tang G."/>
            <person name="Zhang D."/>
            <person name="Sun W.-H."/>
            <person name="Liu D.-K."/>
            <person name="Li Y."/>
            <person name="Chen G.-Z."/>
            <person name="Liu X.-D."/>
            <person name="Liao X.-Y."/>
            <person name="Jiang Y.-T."/>
            <person name="Yu X."/>
            <person name="Hao Y."/>
            <person name="Huang J."/>
            <person name="Zhao X.-W."/>
            <person name="Ke S."/>
            <person name="Chen Y.-Y."/>
            <person name="Wu W.-L."/>
            <person name="Hsu J.-L."/>
            <person name="Lin Y.-F."/>
            <person name="Huang M.-D."/>
            <person name="Li C.-Y."/>
            <person name="Huang L."/>
            <person name="Wang Z.-W."/>
            <person name="Zhao X."/>
            <person name="Zhong W.-Y."/>
            <person name="Peng D.-H."/>
            <person name="Ahmad S."/>
            <person name="Lan S."/>
            <person name="Zhang J.-S."/>
            <person name="Tsai W.-C."/>
            <person name="Van De Peer Y."/>
            <person name="Liu Z.-J."/>
        </authorList>
    </citation>
    <scope>NUCLEOTIDE SEQUENCE</scope>
    <source>
        <strain evidence="3">CP</strain>
        <tissue evidence="3">Leaves</tissue>
    </source>
</reference>
<dbReference type="InterPro" id="IPR001810">
    <property type="entry name" value="F-box_dom"/>
</dbReference>
<evidence type="ECO:0000259" key="2">
    <source>
        <dbReference type="Pfam" id="PF12937"/>
    </source>
</evidence>
<organism evidence="3 4">
    <name type="scientific">Acorus calamus</name>
    <name type="common">Sweet flag</name>
    <dbReference type="NCBI Taxonomy" id="4465"/>
    <lineage>
        <taxon>Eukaryota</taxon>
        <taxon>Viridiplantae</taxon>
        <taxon>Streptophyta</taxon>
        <taxon>Embryophyta</taxon>
        <taxon>Tracheophyta</taxon>
        <taxon>Spermatophyta</taxon>
        <taxon>Magnoliopsida</taxon>
        <taxon>Liliopsida</taxon>
        <taxon>Acoraceae</taxon>
        <taxon>Acorus</taxon>
    </lineage>
</organism>